<dbReference type="CDD" id="cd19071">
    <property type="entry name" value="AKR_AKR1-5-like"/>
    <property type="match status" value="1"/>
</dbReference>
<evidence type="ECO:0000256" key="3">
    <source>
        <dbReference type="ARBA" id="ARBA00023002"/>
    </source>
</evidence>
<dbReference type="InterPro" id="IPR020471">
    <property type="entry name" value="AKR"/>
</dbReference>
<keyword evidence="2" id="KW-0521">NADP</keyword>
<feature type="active site" description="Proton donor" evidence="9">
    <location>
        <position position="55"/>
    </location>
</feature>
<dbReference type="FunFam" id="3.20.20.100:FF:000002">
    <property type="entry name" value="2,5-diketo-D-gluconic acid reductase A"/>
    <property type="match status" value="1"/>
</dbReference>
<reference evidence="13" key="2">
    <citation type="submission" date="2021-01" db="EMBL/GenBank/DDBJ databases">
        <authorList>
            <person name="Schikora-Tamarit M.A."/>
        </authorList>
    </citation>
    <scope>NUCLEOTIDE SEQUENCE</scope>
    <source>
        <strain evidence="13">NCAIM Y.01608</strain>
    </source>
</reference>
<dbReference type="AlphaFoldDB" id="A0A9P8PJW1"/>
<feature type="site" description="Lowers pKa of active site Tyr" evidence="11">
    <location>
        <position position="84"/>
    </location>
</feature>
<protein>
    <recommendedName>
        <fullName evidence="7">2-dehydropantolactone reductase</fullName>
        <ecNumber evidence="6">1.1.1.358</ecNumber>
    </recommendedName>
    <alternativeName>
        <fullName evidence="7">2-dehydropantolactone reductase</fullName>
    </alternativeName>
    <alternativeName>
        <fullName evidence="8">Ketopantoyl-lactone reductase</fullName>
    </alternativeName>
</protein>
<evidence type="ECO:0000256" key="4">
    <source>
        <dbReference type="ARBA" id="ARBA00050878"/>
    </source>
</evidence>
<dbReference type="EC" id="1.1.1.358" evidence="6"/>
<evidence type="ECO:0000256" key="8">
    <source>
        <dbReference type="ARBA" id="ARBA00081322"/>
    </source>
</evidence>
<feature type="domain" description="NADP-dependent oxidoreductase" evidence="12">
    <location>
        <begin position="23"/>
        <end position="288"/>
    </location>
</feature>
<evidence type="ECO:0000313" key="14">
    <source>
        <dbReference type="Proteomes" id="UP000788993"/>
    </source>
</evidence>
<keyword evidence="14" id="KW-1185">Reference proteome</keyword>
<evidence type="ECO:0000256" key="6">
    <source>
        <dbReference type="ARBA" id="ARBA00066965"/>
    </source>
</evidence>
<evidence type="ECO:0000256" key="10">
    <source>
        <dbReference type="PIRSR" id="PIRSR000097-2"/>
    </source>
</evidence>
<dbReference type="EMBL" id="JAEUBD010000753">
    <property type="protein sequence ID" value="KAH3672644.1"/>
    <property type="molecule type" value="Genomic_DNA"/>
</dbReference>
<proteinExistence type="inferred from homology"/>
<organism evidence="13 14">
    <name type="scientific">Ogataea polymorpha</name>
    <dbReference type="NCBI Taxonomy" id="460523"/>
    <lineage>
        <taxon>Eukaryota</taxon>
        <taxon>Fungi</taxon>
        <taxon>Dikarya</taxon>
        <taxon>Ascomycota</taxon>
        <taxon>Saccharomycotina</taxon>
        <taxon>Pichiomycetes</taxon>
        <taxon>Pichiales</taxon>
        <taxon>Pichiaceae</taxon>
        <taxon>Ogataea</taxon>
    </lineage>
</organism>
<comment type="catalytic activity">
    <reaction evidence="5">
        <text>isatin + NADPH + H(+) = 3-hydroxyindolin-2-one + NADP(+)</text>
        <dbReference type="Rhea" id="RHEA:68608"/>
        <dbReference type="ChEBI" id="CHEBI:15378"/>
        <dbReference type="ChEBI" id="CHEBI:27539"/>
        <dbReference type="ChEBI" id="CHEBI:28536"/>
        <dbReference type="ChEBI" id="CHEBI:57783"/>
        <dbReference type="ChEBI" id="CHEBI:58349"/>
    </reaction>
</comment>
<name>A0A9P8PJW1_9ASCO</name>
<evidence type="ECO:0000259" key="12">
    <source>
        <dbReference type="Pfam" id="PF00248"/>
    </source>
</evidence>
<dbReference type="InterPro" id="IPR023210">
    <property type="entry name" value="NADP_OxRdtase_dom"/>
</dbReference>
<keyword evidence="3" id="KW-0560">Oxidoreductase</keyword>
<dbReference type="PRINTS" id="PR00069">
    <property type="entry name" value="ALDKETRDTASE"/>
</dbReference>
<gene>
    <name evidence="13" type="ORF">OGATHE_002289</name>
</gene>
<evidence type="ECO:0000256" key="5">
    <source>
        <dbReference type="ARBA" id="ARBA00051098"/>
    </source>
</evidence>
<dbReference type="PANTHER" id="PTHR43827:SF3">
    <property type="entry name" value="NADP-DEPENDENT OXIDOREDUCTASE DOMAIN-CONTAINING PROTEIN"/>
    <property type="match status" value="1"/>
</dbReference>
<feature type="binding site" evidence="10">
    <location>
        <position position="115"/>
    </location>
    <ligand>
        <name>substrate</name>
    </ligand>
</feature>
<dbReference type="GO" id="GO:0042180">
    <property type="term" value="P:ketone metabolic process"/>
    <property type="evidence" value="ECO:0007669"/>
    <property type="project" value="UniProtKB-ARBA"/>
</dbReference>
<evidence type="ECO:0000256" key="9">
    <source>
        <dbReference type="PIRSR" id="PIRSR000097-1"/>
    </source>
</evidence>
<dbReference type="GO" id="GO:0047011">
    <property type="term" value="F:2-dehydropantolactone reductase (A-specific) activity"/>
    <property type="evidence" value="ECO:0007669"/>
    <property type="project" value="UniProtKB-ARBA"/>
</dbReference>
<dbReference type="PIRSF" id="PIRSF000097">
    <property type="entry name" value="AKR"/>
    <property type="match status" value="1"/>
</dbReference>
<evidence type="ECO:0000256" key="7">
    <source>
        <dbReference type="ARBA" id="ARBA00079693"/>
    </source>
</evidence>
<accession>A0A9P8PJW1</accession>
<dbReference type="PANTHER" id="PTHR43827">
    <property type="entry name" value="2,5-DIKETO-D-GLUCONIC ACID REDUCTASE"/>
    <property type="match status" value="1"/>
</dbReference>
<dbReference type="Proteomes" id="UP000788993">
    <property type="component" value="Unassembled WGS sequence"/>
</dbReference>
<evidence type="ECO:0000256" key="11">
    <source>
        <dbReference type="PIRSR" id="PIRSR000097-3"/>
    </source>
</evidence>
<evidence type="ECO:0000313" key="13">
    <source>
        <dbReference type="EMBL" id="KAH3672644.1"/>
    </source>
</evidence>
<evidence type="ECO:0000256" key="2">
    <source>
        <dbReference type="ARBA" id="ARBA00022857"/>
    </source>
</evidence>
<reference evidence="13" key="1">
    <citation type="journal article" date="2021" name="Open Biol.">
        <title>Shared evolutionary footprints suggest mitochondrial oxidative damage underlies multiple complex I losses in fungi.</title>
        <authorList>
            <person name="Schikora-Tamarit M.A."/>
            <person name="Marcet-Houben M."/>
            <person name="Nosek J."/>
            <person name="Gabaldon T."/>
        </authorList>
    </citation>
    <scope>NUCLEOTIDE SEQUENCE</scope>
    <source>
        <strain evidence="13">NCAIM Y.01608</strain>
    </source>
</reference>
<dbReference type="InterPro" id="IPR036812">
    <property type="entry name" value="NAD(P)_OxRdtase_dom_sf"/>
</dbReference>
<dbReference type="Pfam" id="PF00248">
    <property type="entry name" value="Aldo_ket_red"/>
    <property type="match status" value="1"/>
</dbReference>
<comment type="catalytic activity">
    <reaction evidence="4">
        <text>(R)-pantolactone + NADP(+) = 2-dehydropantolactone + NADPH + H(+)</text>
        <dbReference type="Rhea" id="RHEA:18981"/>
        <dbReference type="ChEBI" id="CHEBI:15378"/>
        <dbReference type="ChEBI" id="CHEBI:16719"/>
        <dbReference type="ChEBI" id="CHEBI:18395"/>
        <dbReference type="ChEBI" id="CHEBI:57783"/>
        <dbReference type="ChEBI" id="CHEBI:58349"/>
        <dbReference type="EC" id="1.1.1.358"/>
    </reaction>
</comment>
<sequence length="316" mass="35670">MPAKIKPVESLKLNNNLSIPNVALGTWKASPDDCYNAVMTALKCGYTHIDTARIYRNEVSVGRAVNDFLKQSDVKREDLFITTKISPYEFQDPENAILASLERLQLDYVDLYLMHHCLAEVTGEGIMPRDENGFRKHIPPEVFSYVDAYRLLQKLVSKGYTKSIGICNINVPKIQRLLETKDLIPPAVVQCEIHPYLPQHDLVEFCKANNVVVEAYSPFGSTGAPLLDDPDIVQIAQKHDVTPACIAVSWAVQRGTVALPKSTTAERIKANIILIELDGDDMDVIDNIHKRITKRYLEPKWKLNVYDSDADFRPYT</sequence>
<dbReference type="SUPFAM" id="SSF51430">
    <property type="entry name" value="NAD(P)-linked oxidoreductase"/>
    <property type="match status" value="1"/>
</dbReference>
<dbReference type="Gene3D" id="3.20.20.100">
    <property type="entry name" value="NADP-dependent oxidoreductase domain"/>
    <property type="match status" value="1"/>
</dbReference>
<evidence type="ECO:0000256" key="1">
    <source>
        <dbReference type="ARBA" id="ARBA00007905"/>
    </source>
</evidence>
<comment type="similarity">
    <text evidence="1">Belongs to the aldo/keto reductase family.</text>
</comment>
<comment type="caution">
    <text evidence="13">The sequence shown here is derived from an EMBL/GenBank/DDBJ whole genome shotgun (WGS) entry which is preliminary data.</text>
</comment>